<name>A0AC60Q507_IXOPE</name>
<gene>
    <name evidence="1" type="ORF">HPB47_024180</name>
</gene>
<dbReference type="Proteomes" id="UP000805193">
    <property type="component" value="Unassembled WGS sequence"/>
</dbReference>
<feature type="non-terminal residue" evidence="1">
    <location>
        <position position="1"/>
    </location>
</feature>
<evidence type="ECO:0000313" key="1">
    <source>
        <dbReference type="EMBL" id="KAG0428865.1"/>
    </source>
</evidence>
<reference evidence="1 2" key="1">
    <citation type="journal article" date="2020" name="Cell">
        <title>Large-Scale Comparative Analyses of Tick Genomes Elucidate Their Genetic Diversity and Vector Capacities.</title>
        <authorList>
            <consortium name="Tick Genome and Microbiome Consortium (TIGMIC)"/>
            <person name="Jia N."/>
            <person name="Wang J."/>
            <person name="Shi W."/>
            <person name="Du L."/>
            <person name="Sun Y."/>
            <person name="Zhan W."/>
            <person name="Jiang J.F."/>
            <person name="Wang Q."/>
            <person name="Zhang B."/>
            <person name="Ji P."/>
            <person name="Bell-Sakyi L."/>
            <person name="Cui X.M."/>
            <person name="Yuan T.T."/>
            <person name="Jiang B.G."/>
            <person name="Yang W.F."/>
            <person name="Lam T.T."/>
            <person name="Chang Q.C."/>
            <person name="Ding S.J."/>
            <person name="Wang X.J."/>
            <person name="Zhu J.G."/>
            <person name="Ruan X.D."/>
            <person name="Zhao L."/>
            <person name="Wei J.T."/>
            <person name="Ye R.Z."/>
            <person name="Que T.C."/>
            <person name="Du C.H."/>
            <person name="Zhou Y.H."/>
            <person name="Cheng J.X."/>
            <person name="Dai P.F."/>
            <person name="Guo W.B."/>
            <person name="Han X.H."/>
            <person name="Huang E.J."/>
            <person name="Li L.F."/>
            <person name="Wei W."/>
            <person name="Gao Y.C."/>
            <person name="Liu J.Z."/>
            <person name="Shao H.Z."/>
            <person name="Wang X."/>
            <person name="Wang C.C."/>
            <person name="Yang T.C."/>
            <person name="Huo Q.B."/>
            <person name="Li W."/>
            <person name="Chen H.Y."/>
            <person name="Chen S.E."/>
            <person name="Zhou L.G."/>
            <person name="Ni X.B."/>
            <person name="Tian J.H."/>
            <person name="Sheng Y."/>
            <person name="Liu T."/>
            <person name="Pan Y.S."/>
            <person name="Xia L.Y."/>
            <person name="Li J."/>
            <person name="Zhao F."/>
            <person name="Cao W.C."/>
        </authorList>
    </citation>
    <scope>NUCLEOTIDE SEQUENCE [LARGE SCALE GENOMIC DNA]</scope>
    <source>
        <strain evidence="1">Iper-2018</strain>
    </source>
</reference>
<protein>
    <submittedName>
        <fullName evidence="1">Uncharacterized protein</fullName>
    </submittedName>
</protein>
<keyword evidence="2" id="KW-1185">Reference proteome</keyword>
<proteinExistence type="predicted"/>
<accession>A0AC60Q507</accession>
<comment type="caution">
    <text evidence="1">The sequence shown here is derived from an EMBL/GenBank/DDBJ whole genome shotgun (WGS) entry which is preliminary data.</text>
</comment>
<sequence length="316" mass="34852">TGSLRLGLLEMDFAFRFGISTTTVSRLCIIWVSYLYQHLGHFPLWFTRQEVDKVMPPAFREKYPTTRVILDGTEIKCQVPSSLPLQSASFSSYKSTTTLMGQIGISPDGTAQVKETESIASLRNSCGEAHSAENLEEMGDNAALANEFELPFSDLTPTEREMLVRTQNSGLALYEGAPDLPPAPRCCSKSSGRKCNEQILTPLPTALRKTTARNQMLRIAASPVYACSVLFHAEIDCSVEASILQGIWTLHLNDSMSSRFRWIPHEPVRRHPKPRAVRANKNAAGEGLDDVPKGPQRALVALHGDRLILDAMPTGI</sequence>
<dbReference type="EMBL" id="JABSTQ010009472">
    <property type="protein sequence ID" value="KAG0428865.1"/>
    <property type="molecule type" value="Genomic_DNA"/>
</dbReference>
<evidence type="ECO:0000313" key="2">
    <source>
        <dbReference type="Proteomes" id="UP000805193"/>
    </source>
</evidence>
<organism evidence="1 2">
    <name type="scientific">Ixodes persulcatus</name>
    <name type="common">Taiga tick</name>
    <dbReference type="NCBI Taxonomy" id="34615"/>
    <lineage>
        <taxon>Eukaryota</taxon>
        <taxon>Metazoa</taxon>
        <taxon>Ecdysozoa</taxon>
        <taxon>Arthropoda</taxon>
        <taxon>Chelicerata</taxon>
        <taxon>Arachnida</taxon>
        <taxon>Acari</taxon>
        <taxon>Parasitiformes</taxon>
        <taxon>Ixodida</taxon>
        <taxon>Ixodoidea</taxon>
        <taxon>Ixodidae</taxon>
        <taxon>Ixodinae</taxon>
        <taxon>Ixodes</taxon>
    </lineage>
</organism>